<dbReference type="InterPro" id="IPR013520">
    <property type="entry name" value="Ribonucl_H"/>
</dbReference>
<dbReference type="Proteomes" id="UP001156398">
    <property type="component" value="Unassembled WGS sequence"/>
</dbReference>
<feature type="domain" description="Exonuclease" evidence="4">
    <location>
        <begin position="7"/>
        <end position="186"/>
    </location>
</feature>
<evidence type="ECO:0000256" key="3">
    <source>
        <dbReference type="ARBA" id="ARBA00022839"/>
    </source>
</evidence>
<accession>A0ABT6W4Z7</accession>
<evidence type="ECO:0000313" key="6">
    <source>
        <dbReference type="Proteomes" id="UP001156398"/>
    </source>
</evidence>
<evidence type="ECO:0000259" key="4">
    <source>
        <dbReference type="SMART" id="SM00479"/>
    </source>
</evidence>
<reference evidence="5 6" key="1">
    <citation type="submission" date="2023-05" db="EMBL/GenBank/DDBJ databases">
        <title>Streptantibioticus silvisoli sp. nov., acidotolerant actinomycetes 1 from pine litter.</title>
        <authorList>
            <person name="Swiecimska M."/>
            <person name="Golinska P."/>
            <person name="Sangal V."/>
            <person name="Wachnowicz B."/>
            <person name="Goodfellow M."/>
        </authorList>
    </citation>
    <scope>NUCLEOTIDE SEQUENCE [LARGE SCALE GENOMIC DNA]</scope>
    <source>
        <strain evidence="5 6">SL54</strain>
    </source>
</reference>
<dbReference type="SMART" id="SM00479">
    <property type="entry name" value="EXOIII"/>
    <property type="match status" value="1"/>
</dbReference>
<comment type="caution">
    <text evidence="5">The sequence shown here is derived from an EMBL/GenBank/DDBJ whole genome shotgun (WGS) entry which is preliminary data.</text>
</comment>
<gene>
    <name evidence="5" type="ORF">POF43_024270</name>
</gene>
<dbReference type="Pfam" id="PF00929">
    <property type="entry name" value="RNase_T"/>
    <property type="match status" value="1"/>
</dbReference>
<organism evidence="5 6">
    <name type="scientific">Streptantibioticus silvisoli</name>
    <dbReference type="NCBI Taxonomy" id="2705255"/>
    <lineage>
        <taxon>Bacteria</taxon>
        <taxon>Bacillati</taxon>
        <taxon>Actinomycetota</taxon>
        <taxon>Actinomycetes</taxon>
        <taxon>Kitasatosporales</taxon>
        <taxon>Streptomycetaceae</taxon>
        <taxon>Streptantibioticus</taxon>
    </lineage>
</organism>
<dbReference type="SUPFAM" id="SSF53098">
    <property type="entry name" value="Ribonuclease H-like"/>
    <property type="match status" value="1"/>
</dbReference>
<dbReference type="CDD" id="cd06127">
    <property type="entry name" value="DEDDh"/>
    <property type="match status" value="1"/>
</dbReference>
<dbReference type="GO" id="GO:0004527">
    <property type="term" value="F:exonuclease activity"/>
    <property type="evidence" value="ECO:0007669"/>
    <property type="project" value="UniProtKB-KW"/>
</dbReference>
<evidence type="ECO:0000256" key="1">
    <source>
        <dbReference type="ARBA" id="ARBA00022722"/>
    </source>
</evidence>
<keyword evidence="3 5" id="KW-0269">Exonuclease</keyword>
<keyword evidence="1" id="KW-0540">Nuclease</keyword>
<evidence type="ECO:0000256" key="2">
    <source>
        <dbReference type="ARBA" id="ARBA00022801"/>
    </source>
</evidence>
<sequence>MTWHTGRMAAFDTETTSPTPEVARIVTACVALVGGSQPAQIANWMADPGVPIPEEAAKIHGISTERAQAEGRPAPEVIEQVVAALAQAVAQDIPVVAMNARYDFTVLDREARRHGITPLVDLVGDGLRVIDPYILDKQVDTYRRGKRTLTHLCQHYGVALDGAHDAAADAFGAARVAWRIGSLYPAVRDFDLDDLHKHQITWAAEQAASYQEYLRRQHPNAGIEGAWPLIPDSSAT</sequence>
<dbReference type="EMBL" id="JAAGKO020000040">
    <property type="protein sequence ID" value="MDI5965806.1"/>
    <property type="molecule type" value="Genomic_DNA"/>
</dbReference>
<keyword evidence="2" id="KW-0378">Hydrolase</keyword>
<dbReference type="PANTHER" id="PTHR30231">
    <property type="entry name" value="DNA POLYMERASE III SUBUNIT EPSILON"/>
    <property type="match status" value="1"/>
</dbReference>
<keyword evidence="6" id="KW-1185">Reference proteome</keyword>
<dbReference type="Gene3D" id="3.30.420.10">
    <property type="entry name" value="Ribonuclease H-like superfamily/Ribonuclease H"/>
    <property type="match status" value="1"/>
</dbReference>
<dbReference type="PANTHER" id="PTHR30231:SF4">
    <property type="entry name" value="PROTEIN NEN2"/>
    <property type="match status" value="1"/>
</dbReference>
<dbReference type="InterPro" id="IPR012337">
    <property type="entry name" value="RNaseH-like_sf"/>
</dbReference>
<dbReference type="NCBIfam" id="NF005927">
    <property type="entry name" value="PRK07942.1"/>
    <property type="match status" value="1"/>
</dbReference>
<dbReference type="RefSeq" id="WP_271322968.1">
    <property type="nucleotide sequence ID" value="NZ_JAAGKO020000040.1"/>
</dbReference>
<dbReference type="InterPro" id="IPR036397">
    <property type="entry name" value="RNaseH_sf"/>
</dbReference>
<name>A0ABT6W4Z7_9ACTN</name>
<proteinExistence type="predicted"/>
<protein>
    <submittedName>
        <fullName evidence="5">Exonuclease domain-containing protein</fullName>
    </submittedName>
</protein>
<evidence type="ECO:0000313" key="5">
    <source>
        <dbReference type="EMBL" id="MDI5965806.1"/>
    </source>
</evidence>